<evidence type="ECO:0000313" key="3">
    <source>
        <dbReference type="EMBL" id="MFB9376551.1"/>
    </source>
</evidence>
<keyword evidence="2" id="KW-0812">Transmembrane</keyword>
<evidence type="ECO:0000256" key="1">
    <source>
        <dbReference type="SAM" id="MobiDB-lite"/>
    </source>
</evidence>
<dbReference type="InterPro" id="IPR029058">
    <property type="entry name" value="AB_hydrolase_fold"/>
</dbReference>
<dbReference type="InterPro" id="IPR050583">
    <property type="entry name" value="Mycobacterial_A85_antigen"/>
</dbReference>
<evidence type="ECO:0000256" key="2">
    <source>
        <dbReference type="SAM" id="Phobius"/>
    </source>
</evidence>
<dbReference type="PANTHER" id="PTHR48098">
    <property type="entry name" value="ENTEROCHELIN ESTERASE-RELATED"/>
    <property type="match status" value="1"/>
</dbReference>
<feature type="region of interest" description="Disordered" evidence="1">
    <location>
        <begin position="82"/>
        <end position="111"/>
    </location>
</feature>
<dbReference type="GO" id="GO:0016787">
    <property type="term" value="F:hydrolase activity"/>
    <property type="evidence" value="ECO:0007669"/>
    <property type="project" value="UniProtKB-KW"/>
</dbReference>
<proteinExistence type="predicted"/>
<dbReference type="PANTHER" id="PTHR48098:SF1">
    <property type="entry name" value="DIACYLGLYCEROL ACYLTRANSFERASE_MYCOLYLTRANSFERASE AG85A"/>
    <property type="match status" value="1"/>
</dbReference>
<dbReference type="EMBL" id="JBHMDM010000003">
    <property type="protein sequence ID" value="MFB9376551.1"/>
    <property type="molecule type" value="Genomic_DNA"/>
</dbReference>
<protein>
    <submittedName>
        <fullName evidence="3">Alpha/beta hydrolase</fullName>
    </submittedName>
</protein>
<evidence type="ECO:0000313" key="4">
    <source>
        <dbReference type="Proteomes" id="UP001589748"/>
    </source>
</evidence>
<name>A0ABV5LR24_9ACTN</name>
<sequence>MALRECSTLVVVGAAALLGALGLLLTWRRWAGRGPWALLHRALALLLVQTVTLLAVGIGLNARFALFDDWSDVVTAFSPALAGTSGRPAPSAVHGVPATRPDDPAPQPVAGSDGRVWRVVVPGAVSRTTSSALVVLPLGYRSPATLDRTYPVIMALHGWPGTEDQWLTAMPLEQDADAAAGAGRLAPSILVLPDLEVPAGRDTECIDGAAGDPQLETWLSRDLPDYLGRHFRAAAGPSSWSAMGLSMGGWCANMLAMLHPDRFGSAVSFAGYYQLDLGDWRPFATRSPAARRYDLLALERRDPPPVQLWATSSSSDELSAPTTTAMAAIVHGPTTMTTVPQPEPGHRLDVWAGQLPEALDWLGGQVAGFAPTPAAG</sequence>
<dbReference type="Proteomes" id="UP001589748">
    <property type="component" value="Unassembled WGS sequence"/>
</dbReference>
<dbReference type="RefSeq" id="WP_380138164.1">
    <property type="nucleotide sequence ID" value="NZ_JBHLUI010000009.1"/>
</dbReference>
<keyword evidence="3" id="KW-0378">Hydrolase</keyword>
<dbReference type="Gene3D" id="3.40.50.1820">
    <property type="entry name" value="alpha/beta hydrolase"/>
    <property type="match status" value="1"/>
</dbReference>
<reference evidence="3 4" key="1">
    <citation type="submission" date="2024-09" db="EMBL/GenBank/DDBJ databases">
        <authorList>
            <person name="Sun Q."/>
            <person name="Mori K."/>
        </authorList>
    </citation>
    <scope>NUCLEOTIDE SEQUENCE [LARGE SCALE GENOMIC DNA]</scope>
    <source>
        <strain evidence="3 4">TISTR 1856</strain>
    </source>
</reference>
<accession>A0ABV5LR24</accession>
<gene>
    <name evidence="3" type="ORF">ACFFVI_06185</name>
</gene>
<dbReference type="InterPro" id="IPR000801">
    <property type="entry name" value="Esterase-like"/>
</dbReference>
<organism evidence="3 4">
    <name type="scientific">Kineococcus gynurae</name>
    <dbReference type="NCBI Taxonomy" id="452979"/>
    <lineage>
        <taxon>Bacteria</taxon>
        <taxon>Bacillati</taxon>
        <taxon>Actinomycetota</taxon>
        <taxon>Actinomycetes</taxon>
        <taxon>Kineosporiales</taxon>
        <taxon>Kineosporiaceae</taxon>
        <taxon>Kineococcus</taxon>
    </lineage>
</organism>
<dbReference type="SUPFAM" id="SSF53474">
    <property type="entry name" value="alpha/beta-Hydrolases"/>
    <property type="match status" value="1"/>
</dbReference>
<keyword evidence="4" id="KW-1185">Reference proteome</keyword>
<comment type="caution">
    <text evidence="3">The sequence shown here is derived from an EMBL/GenBank/DDBJ whole genome shotgun (WGS) entry which is preliminary data.</text>
</comment>
<keyword evidence="2" id="KW-1133">Transmembrane helix</keyword>
<keyword evidence="2" id="KW-0472">Membrane</keyword>
<feature type="transmembrane region" description="Helical" evidence="2">
    <location>
        <begin position="38"/>
        <end position="60"/>
    </location>
</feature>
<dbReference type="Pfam" id="PF00756">
    <property type="entry name" value="Esterase"/>
    <property type="match status" value="1"/>
</dbReference>